<dbReference type="InterPro" id="IPR001452">
    <property type="entry name" value="SH3_domain"/>
</dbReference>
<comment type="caution">
    <text evidence="11">The sequence shown here is derived from an EMBL/GenBank/DDBJ whole genome shotgun (WGS) entry which is preliminary data.</text>
</comment>
<dbReference type="InterPro" id="IPR031160">
    <property type="entry name" value="F_BAR_dom"/>
</dbReference>
<evidence type="ECO:0000256" key="1">
    <source>
        <dbReference type="ARBA" id="ARBA00004245"/>
    </source>
</evidence>
<evidence type="ECO:0000259" key="9">
    <source>
        <dbReference type="PROSITE" id="PS50002"/>
    </source>
</evidence>
<dbReference type="Gene3D" id="1.20.1270.60">
    <property type="entry name" value="Arfaptin homology (AH) domain/BAR domain"/>
    <property type="match status" value="1"/>
</dbReference>
<keyword evidence="5" id="KW-0206">Cytoskeleton</keyword>
<feature type="compositionally biased region" description="Polar residues" evidence="8">
    <location>
        <begin position="395"/>
        <end position="408"/>
    </location>
</feature>
<dbReference type="SMART" id="SM00326">
    <property type="entry name" value="SH3"/>
    <property type="match status" value="1"/>
</dbReference>
<evidence type="ECO:0000256" key="4">
    <source>
        <dbReference type="ARBA" id="ARBA00022553"/>
    </source>
</evidence>
<dbReference type="GO" id="GO:0009898">
    <property type="term" value="C:cytoplasmic side of plasma membrane"/>
    <property type="evidence" value="ECO:0007669"/>
    <property type="project" value="TreeGrafter"/>
</dbReference>
<proteinExistence type="predicted"/>
<dbReference type="GO" id="GO:0005543">
    <property type="term" value="F:phospholipid binding"/>
    <property type="evidence" value="ECO:0007669"/>
    <property type="project" value="TreeGrafter"/>
</dbReference>
<dbReference type="PROSITE" id="PS51741">
    <property type="entry name" value="F_BAR"/>
    <property type="match status" value="1"/>
</dbReference>
<evidence type="ECO:0000256" key="7">
    <source>
        <dbReference type="PROSITE-ProRule" id="PRU01077"/>
    </source>
</evidence>
<dbReference type="InterPro" id="IPR001060">
    <property type="entry name" value="FCH_dom"/>
</dbReference>
<dbReference type="PANTHER" id="PTHR23065">
    <property type="entry name" value="PROLINE-SERINE-THREONINE PHOSPHATASE INTERACTING PROTEIN 1"/>
    <property type="match status" value="1"/>
</dbReference>
<dbReference type="SUPFAM" id="SSF50044">
    <property type="entry name" value="SH3-domain"/>
    <property type="match status" value="1"/>
</dbReference>
<dbReference type="InterPro" id="IPR036028">
    <property type="entry name" value="SH3-like_dom_sf"/>
</dbReference>
<dbReference type="GO" id="GO:0030447">
    <property type="term" value="P:filamentous growth"/>
    <property type="evidence" value="ECO:0007669"/>
    <property type="project" value="UniProtKB-ARBA"/>
</dbReference>
<dbReference type="Proteomes" id="UP001152885">
    <property type="component" value="Unassembled WGS sequence"/>
</dbReference>
<feature type="domain" description="SH3" evidence="9">
    <location>
        <begin position="577"/>
        <end position="643"/>
    </location>
</feature>
<sequence length="645" mass="75491">MRISNSRQDSIEFVNNFWGKSPEQSFKIISIRIKDSLNTLNELIQFYQEKLSIEKEYTKRLEKLSNRHGLGTHETGSLKKSFDKLLNENQEMIQFNHKFIKSITNINLNRISHFQQIYSKRVSKLTSHMEKLLRKRNQALEDLNYYKLKYKEETKMIKSLKLSVQTTWGKELEKVEAKLNKLMSSVSQTKKNYHQSLTIYKEINHIYLTDWSISLNDFYKLELERIQICKVNCFNYCNNIATLCVDLDASVDNARSVFAQIQPQLDIQEFSNNYGTGNKIYNDPEFIDYMNGQADDEEKEVDYQLSNLKNPDYVPILSRTYSTYAINQQKEESEPINYSPTKQNGYIPDLQQEETTTYSPIKHNEFKDTAYTPTKQQTTPHYNFQISPIKKSNDNDNFTSLSKQNNGCSPKKKPPIDLLSQSTIDDVFSKDDRLSKGGSTSSYGSERTWNSPRRKEKEINKMQNEITRRATNEFKRQHNQQSPTKETKVPIMKDFSIDFIAKALEDLNSGGNGDVNQFRRSVRSNNEFNNRPKSDFINDKNEIPTRYDSINFNRPKSMILENERVIPKNKVTPNGRLYQVKAIARYSFKPQHEGELFFKKNWQMFIIHKQEDNWFVCELGLNCDKYSGMVGLVPGNYIIEGDDLF</sequence>
<dbReference type="Pfam" id="PF00611">
    <property type="entry name" value="FCH"/>
    <property type="match status" value="1"/>
</dbReference>
<dbReference type="SMART" id="SM00055">
    <property type="entry name" value="FCH"/>
    <property type="match status" value="1"/>
</dbReference>
<dbReference type="Pfam" id="PF00018">
    <property type="entry name" value="SH3_1"/>
    <property type="match status" value="1"/>
</dbReference>
<keyword evidence="4" id="KW-0597">Phosphoprotein</keyword>
<dbReference type="PANTHER" id="PTHR23065:SF7">
    <property type="entry name" value="NOSTRIN, ISOFORM H"/>
    <property type="match status" value="1"/>
</dbReference>
<dbReference type="InterPro" id="IPR027267">
    <property type="entry name" value="AH/BAR_dom_sf"/>
</dbReference>
<name>A0A9W4TYP9_9ASCO</name>
<dbReference type="SUPFAM" id="SSF103657">
    <property type="entry name" value="BAR/IMD domain-like"/>
    <property type="match status" value="1"/>
</dbReference>
<organism evidence="11 12">
    <name type="scientific">Candida verbasci</name>
    <dbReference type="NCBI Taxonomy" id="1227364"/>
    <lineage>
        <taxon>Eukaryota</taxon>
        <taxon>Fungi</taxon>
        <taxon>Dikarya</taxon>
        <taxon>Ascomycota</taxon>
        <taxon>Saccharomycotina</taxon>
        <taxon>Pichiomycetes</taxon>
        <taxon>Debaryomycetaceae</taxon>
        <taxon>Candida/Lodderomyces clade</taxon>
        <taxon>Candida</taxon>
    </lineage>
</organism>
<dbReference type="EMBL" id="CANTUO010000004">
    <property type="protein sequence ID" value="CAI5759622.1"/>
    <property type="molecule type" value="Genomic_DNA"/>
</dbReference>
<feature type="region of interest" description="Disordered" evidence="8">
    <location>
        <begin position="386"/>
        <end position="456"/>
    </location>
</feature>
<dbReference type="OrthoDB" id="27823at2759"/>
<accession>A0A9W4TYP9</accession>
<evidence type="ECO:0000256" key="5">
    <source>
        <dbReference type="ARBA" id="ARBA00023212"/>
    </source>
</evidence>
<keyword evidence="12" id="KW-1185">Reference proteome</keyword>
<dbReference type="GO" id="GO:0030036">
    <property type="term" value="P:actin cytoskeleton organization"/>
    <property type="evidence" value="ECO:0007669"/>
    <property type="project" value="UniProtKB-ARBA"/>
</dbReference>
<evidence type="ECO:0000256" key="8">
    <source>
        <dbReference type="SAM" id="MobiDB-lite"/>
    </source>
</evidence>
<evidence type="ECO:0000256" key="2">
    <source>
        <dbReference type="ARBA" id="ARBA00022443"/>
    </source>
</evidence>
<keyword evidence="7" id="KW-0175">Coiled coil</keyword>
<evidence type="ECO:0000259" key="10">
    <source>
        <dbReference type="PROSITE" id="PS51741"/>
    </source>
</evidence>
<comment type="subcellular location">
    <subcellularLocation>
        <location evidence="1">Cytoplasm</location>
        <location evidence="1">Cytoskeleton</location>
    </subcellularLocation>
</comment>
<reference evidence="11" key="1">
    <citation type="submission" date="2022-12" db="EMBL/GenBank/DDBJ databases">
        <authorList>
            <person name="Brejova B."/>
        </authorList>
    </citation>
    <scope>NUCLEOTIDE SEQUENCE</scope>
</reference>
<dbReference type="Gene3D" id="2.30.30.40">
    <property type="entry name" value="SH3 Domains"/>
    <property type="match status" value="1"/>
</dbReference>
<dbReference type="CDD" id="cd00174">
    <property type="entry name" value="SH3"/>
    <property type="match status" value="1"/>
</dbReference>
<evidence type="ECO:0000256" key="6">
    <source>
        <dbReference type="PROSITE-ProRule" id="PRU00192"/>
    </source>
</evidence>
<feature type="domain" description="F-BAR" evidence="10">
    <location>
        <begin position="11"/>
        <end position="266"/>
    </location>
</feature>
<dbReference type="GO" id="GO:0120104">
    <property type="term" value="C:mitotic actomyosin contractile ring, proximal layer"/>
    <property type="evidence" value="ECO:0007669"/>
    <property type="project" value="TreeGrafter"/>
</dbReference>
<gene>
    <name evidence="11" type="ORF">CANVERA_P4133</name>
</gene>
<keyword evidence="3" id="KW-0963">Cytoplasm</keyword>
<protein>
    <recommendedName>
        <fullName evidence="13">Septation protein imp2</fullName>
    </recommendedName>
</protein>
<dbReference type="PROSITE" id="PS50002">
    <property type="entry name" value="SH3"/>
    <property type="match status" value="1"/>
</dbReference>
<dbReference type="AlphaFoldDB" id="A0A9W4TYP9"/>
<evidence type="ECO:0000313" key="11">
    <source>
        <dbReference type="EMBL" id="CAI5759622.1"/>
    </source>
</evidence>
<keyword evidence="2 6" id="KW-0728">SH3 domain</keyword>
<evidence type="ECO:0000256" key="3">
    <source>
        <dbReference type="ARBA" id="ARBA00022490"/>
    </source>
</evidence>
<evidence type="ECO:0000313" key="12">
    <source>
        <dbReference type="Proteomes" id="UP001152885"/>
    </source>
</evidence>
<feature type="compositionally biased region" description="Polar residues" evidence="8">
    <location>
        <begin position="437"/>
        <end position="451"/>
    </location>
</feature>
<evidence type="ECO:0008006" key="13">
    <source>
        <dbReference type="Google" id="ProtNLM"/>
    </source>
</evidence>